<dbReference type="eggNOG" id="ENOG5030N4K">
    <property type="taxonomic scope" value="Bacteria"/>
</dbReference>
<evidence type="ECO:0000313" key="1">
    <source>
        <dbReference type="EMBL" id="ADL07760.1"/>
    </source>
</evidence>
<accession>D9S2Y3</accession>
<dbReference type="AlphaFoldDB" id="D9S2Y3"/>
<dbReference type="OrthoDB" id="2603165at2"/>
<dbReference type="EMBL" id="CP002131">
    <property type="protein sequence ID" value="ADL07760.1"/>
    <property type="molecule type" value="Genomic_DNA"/>
</dbReference>
<evidence type="ECO:0000313" key="2">
    <source>
        <dbReference type="Proteomes" id="UP000000272"/>
    </source>
</evidence>
<sequence>MKAEYREKFPEWVNEDKYYDLCLSNDLDSLFSCKLLEKIKGYKIKWFYNFHCLYKAEDAINEAIAVDIDLIRGKCWGNHVTPFYNPEAANLNIIDSISHENYFDKYAGSTLLEIWSYYDIPLPQSEEAKMILLAIDSFYLGFYSNYLNDILANAHYMQVLELRELQKILYKYKSKDFEEIKRKYNLYGKIWIDENKKLASDIRLAELSEIFDLDLTLPSEEFSSHYYFTPQTTKISTPGGKIFSAALVGRNKIKYSVVA</sequence>
<gene>
    <name evidence="1" type="ordered locus">Toce_0998</name>
</gene>
<name>D9S2Y3_THEOJ</name>
<proteinExistence type="predicted"/>
<keyword evidence="2" id="KW-1185">Reference proteome</keyword>
<dbReference type="HOGENOM" id="CLU_089993_0_0_9"/>
<dbReference type="Proteomes" id="UP000000272">
    <property type="component" value="Chromosome"/>
</dbReference>
<organism evidence="1 2">
    <name type="scientific">Thermosediminibacter oceani (strain ATCC BAA-1034 / DSM 16646 / JW/IW-1228P)</name>
    <dbReference type="NCBI Taxonomy" id="555079"/>
    <lineage>
        <taxon>Bacteria</taxon>
        <taxon>Bacillati</taxon>
        <taxon>Bacillota</taxon>
        <taxon>Clostridia</taxon>
        <taxon>Thermosediminibacterales</taxon>
        <taxon>Thermosediminibacteraceae</taxon>
        <taxon>Thermosediminibacter</taxon>
    </lineage>
</organism>
<dbReference type="KEGG" id="toc:Toce_0998"/>
<dbReference type="STRING" id="555079.Toce_0998"/>
<reference evidence="1 2" key="1">
    <citation type="journal article" date="2010" name="Stand. Genomic Sci.">
        <title>Complete genome sequence of Thermosediminibacter oceani type strain (JW/IW-1228P).</title>
        <authorList>
            <person name="Pitluck S."/>
            <person name="Yasawong M."/>
            <person name="Munk C."/>
            <person name="Nolan M."/>
            <person name="Lapidus A."/>
            <person name="Lucas S."/>
            <person name="Glavina Del Rio T."/>
            <person name="Tice H."/>
            <person name="Cheng J.F."/>
            <person name="Bruce D."/>
            <person name="Detter C."/>
            <person name="Tapia R."/>
            <person name="Han C."/>
            <person name="Goodwin L."/>
            <person name="Liolios K."/>
            <person name="Ivanova N."/>
            <person name="Mavromatis K."/>
            <person name="Mikhailova N."/>
            <person name="Pati A."/>
            <person name="Chen A."/>
            <person name="Palaniappan K."/>
            <person name="Land M."/>
            <person name="Hauser L."/>
            <person name="Chang Y.J."/>
            <person name="Jeffries C.D."/>
            <person name="Rohde M."/>
            <person name="Spring S."/>
            <person name="Sikorski J."/>
            <person name="Goker M."/>
            <person name="Woyke T."/>
            <person name="Bristow J."/>
            <person name="Eisen J.A."/>
            <person name="Markowitz V."/>
            <person name="Hugenholtz P."/>
            <person name="Kyrpides N.C."/>
            <person name="Klenk H.P."/>
        </authorList>
    </citation>
    <scope>NUCLEOTIDE SEQUENCE [LARGE SCALE GENOMIC DNA]</scope>
    <source>
        <strain evidence="2">ATCC BAA-1034 / DSM 16646 / JW/IW-1228P</strain>
    </source>
</reference>
<protein>
    <submittedName>
        <fullName evidence="1">Uncharacterized protein</fullName>
    </submittedName>
</protein>
<dbReference type="RefSeq" id="WP_013275800.1">
    <property type="nucleotide sequence ID" value="NC_014377.1"/>
</dbReference>